<dbReference type="Proteomes" id="UP001313282">
    <property type="component" value="Unassembled WGS sequence"/>
</dbReference>
<comment type="caution">
    <text evidence="2">The sequence shown here is derived from an EMBL/GenBank/DDBJ whole genome shotgun (WGS) entry which is preliminary data.</text>
</comment>
<name>A0AAN8RP57_9PEZI</name>
<proteinExistence type="predicted"/>
<evidence type="ECO:0000256" key="1">
    <source>
        <dbReference type="SAM" id="MobiDB-lite"/>
    </source>
</evidence>
<dbReference type="EMBL" id="JAVHNR010000003">
    <property type="protein sequence ID" value="KAK6347952.1"/>
    <property type="molecule type" value="Genomic_DNA"/>
</dbReference>
<keyword evidence="3" id="KW-1185">Reference proteome</keyword>
<feature type="compositionally biased region" description="Pro residues" evidence="1">
    <location>
        <begin position="29"/>
        <end position="47"/>
    </location>
</feature>
<gene>
    <name evidence="2" type="ORF">TWF718_005772</name>
</gene>
<reference evidence="2 3" key="1">
    <citation type="submission" date="2019-10" db="EMBL/GenBank/DDBJ databases">
        <authorList>
            <person name="Palmer J.M."/>
        </authorList>
    </citation>
    <scope>NUCLEOTIDE SEQUENCE [LARGE SCALE GENOMIC DNA]</scope>
    <source>
        <strain evidence="2 3">TWF718</strain>
    </source>
</reference>
<sequence>MPRRGLLRQAKNFGVFDRPGKQVSTQRPLPLPALPPQDQPQPIPQAPGPIATAAPNPDNLAEMLEGIMPGAFPQFQLDGQPPAALPVVNAQPIPQPALPNPPIPPRTLFFRRESRLRRILNHLCSQNHVPHDFYAPQMSWTEVRSKLYTPPEPAPNPAKALYDWDRIRYRIGLQPTFDYVRVEQQQQQSRFQAQARIKFPPGLAQPQCTTTTGVPAPAAEQPANSPYMLVNTPQGLVYIPQPPEPGAENPFTGQLTENPWSQQDVKSLATVLFLSGMKLTWNAATSMWNAATAAYNQNFDDQVKLRDQTNQWINECMGRGLFIPVQRQHQQYVQPLQWPQWERVGAQQPQPIPQHQPPQRWC</sequence>
<dbReference type="AlphaFoldDB" id="A0AAN8RP57"/>
<protein>
    <submittedName>
        <fullName evidence="2">Uncharacterized protein</fullName>
    </submittedName>
</protein>
<accession>A0AAN8RP57</accession>
<evidence type="ECO:0000313" key="3">
    <source>
        <dbReference type="Proteomes" id="UP001313282"/>
    </source>
</evidence>
<organism evidence="2 3">
    <name type="scientific">Orbilia javanica</name>
    <dbReference type="NCBI Taxonomy" id="47235"/>
    <lineage>
        <taxon>Eukaryota</taxon>
        <taxon>Fungi</taxon>
        <taxon>Dikarya</taxon>
        <taxon>Ascomycota</taxon>
        <taxon>Pezizomycotina</taxon>
        <taxon>Orbiliomycetes</taxon>
        <taxon>Orbiliales</taxon>
        <taxon>Orbiliaceae</taxon>
        <taxon>Orbilia</taxon>
    </lineage>
</organism>
<evidence type="ECO:0000313" key="2">
    <source>
        <dbReference type="EMBL" id="KAK6347952.1"/>
    </source>
</evidence>
<feature type="region of interest" description="Disordered" evidence="1">
    <location>
        <begin position="1"/>
        <end position="57"/>
    </location>
</feature>